<keyword evidence="2" id="KW-0479">Metal-binding</keyword>
<evidence type="ECO:0000256" key="5">
    <source>
        <dbReference type="SAM" id="MobiDB-lite"/>
    </source>
</evidence>
<sequence>MAIVETLPVGPLQCNMVIIADPVTLEAVLIDPGGDADQIIQLIDSRGFKIKQIIITHGHVDHILAAPEIEKHTGAPVYYNANDRNLWLSISLQCLFLGVQAPKKCPPPKNNLEDGDILQVRNGRVIHTPGHTQGSLCFYFEADKLVCTGDTLFMSGVGRTDLPGGNMQQLMQSLHEKVMTLPDDTRVIPGHGPETTIGDEKSSNPFLNLS</sequence>
<dbReference type="PANTHER" id="PTHR46233:SF3">
    <property type="entry name" value="HYDROXYACYLGLUTATHIONE HYDROLASE GLOC"/>
    <property type="match status" value="1"/>
</dbReference>
<dbReference type="CDD" id="cd06262">
    <property type="entry name" value="metallo-hydrolase-like_MBL-fold"/>
    <property type="match status" value="1"/>
</dbReference>
<name>A0AAU9KFM2_9CILI</name>
<dbReference type="Gene3D" id="3.60.15.10">
    <property type="entry name" value="Ribonuclease Z/Hydroxyacylglutathione hydrolase-like"/>
    <property type="match status" value="1"/>
</dbReference>
<evidence type="ECO:0000256" key="4">
    <source>
        <dbReference type="ARBA" id="ARBA00022833"/>
    </source>
</evidence>
<dbReference type="GO" id="GO:0046872">
    <property type="term" value="F:metal ion binding"/>
    <property type="evidence" value="ECO:0007669"/>
    <property type="project" value="UniProtKB-KW"/>
</dbReference>
<evidence type="ECO:0000256" key="2">
    <source>
        <dbReference type="ARBA" id="ARBA00022723"/>
    </source>
</evidence>
<dbReference type="SUPFAM" id="SSF56281">
    <property type="entry name" value="Metallo-hydrolase/oxidoreductase"/>
    <property type="match status" value="1"/>
</dbReference>
<keyword evidence="4" id="KW-0862">Zinc</keyword>
<gene>
    <name evidence="7" type="ORF">BSTOLATCC_MIC66181</name>
</gene>
<evidence type="ECO:0000313" key="8">
    <source>
        <dbReference type="Proteomes" id="UP001162131"/>
    </source>
</evidence>
<dbReference type="InterPro" id="IPR051453">
    <property type="entry name" value="MBL_Glyoxalase_II"/>
</dbReference>
<dbReference type="GO" id="GO:0016787">
    <property type="term" value="F:hydrolase activity"/>
    <property type="evidence" value="ECO:0007669"/>
    <property type="project" value="UniProtKB-KW"/>
</dbReference>
<dbReference type="InterPro" id="IPR036866">
    <property type="entry name" value="RibonucZ/Hydroxyglut_hydro"/>
</dbReference>
<evidence type="ECO:0000256" key="1">
    <source>
        <dbReference type="ARBA" id="ARBA00001947"/>
    </source>
</evidence>
<dbReference type="Proteomes" id="UP001162131">
    <property type="component" value="Unassembled WGS sequence"/>
</dbReference>
<dbReference type="SMART" id="SM00849">
    <property type="entry name" value="Lactamase_B"/>
    <property type="match status" value="1"/>
</dbReference>
<protein>
    <recommendedName>
        <fullName evidence="6">Metallo-beta-lactamase domain-containing protein</fullName>
    </recommendedName>
</protein>
<accession>A0AAU9KFM2</accession>
<organism evidence="7 8">
    <name type="scientific">Blepharisma stoltei</name>
    <dbReference type="NCBI Taxonomy" id="1481888"/>
    <lineage>
        <taxon>Eukaryota</taxon>
        <taxon>Sar</taxon>
        <taxon>Alveolata</taxon>
        <taxon>Ciliophora</taxon>
        <taxon>Postciliodesmatophora</taxon>
        <taxon>Heterotrichea</taxon>
        <taxon>Heterotrichida</taxon>
        <taxon>Blepharismidae</taxon>
        <taxon>Blepharisma</taxon>
    </lineage>
</organism>
<keyword evidence="8" id="KW-1185">Reference proteome</keyword>
<comment type="cofactor">
    <cofactor evidence="1">
        <name>Zn(2+)</name>
        <dbReference type="ChEBI" id="CHEBI:29105"/>
    </cofactor>
</comment>
<feature type="domain" description="Metallo-beta-lactamase" evidence="6">
    <location>
        <begin position="13"/>
        <end position="191"/>
    </location>
</feature>
<dbReference type="Pfam" id="PF00753">
    <property type="entry name" value="Lactamase_B"/>
    <property type="match status" value="1"/>
</dbReference>
<keyword evidence="3" id="KW-0378">Hydrolase</keyword>
<evidence type="ECO:0000259" key="6">
    <source>
        <dbReference type="SMART" id="SM00849"/>
    </source>
</evidence>
<feature type="region of interest" description="Disordered" evidence="5">
    <location>
        <begin position="188"/>
        <end position="210"/>
    </location>
</feature>
<dbReference type="AlphaFoldDB" id="A0AAU9KFM2"/>
<reference evidence="7" key="1">
    <citation type="submission" date="2021-09" db="EMBL/GenBank/DDBJ databases">
        <authorList>
            <consortium name="AG Swart"/>
            <person name="Singh M."/>
            <person name="Singh A."/>
            <person name="Seah K."/>
            <person name="Emmerich C."/>
        </authorList>
    </citation>
    <scope>NUCLEOTIDE SEQUENCE</scope>
    <source>
        <strain evidence="7">ATCC30299</strain>
    </source>
</reference>
<dbReference type="PANTHER" id="PTHR46233">
    <property type="entry name" value="HYDROXYACYLGLUTATHIONE HYDROLASE GLOC"/>
    <property type="match status" value="1"/>
</dbReference>
<evidence type="ECO:0000256" key="3">
    <source>
        <dbReference type="ARBA" id="ARBA00022801"/>
    </source>
</evidence>
<proteinExistence type="predicted"/>
<dbReference type="InterPro" id="IPR001279">
    <property type="entry name" value="Metallo-B-lactamas"/>
</dbReference>
<evidence type="ECO:0000313" key="7">
    <source>
        <dbReference type="EMBL" id="CAG9336303.1"/>
    </source>
</evidence>
<comment type="caution">
    <text evidence="7">The sequence shown here is derived from an EMBL/GenBank/DDBJ whole genome shotgun (WGS) entry which is preliminary data.</text>
</comment>
<dbReference type="EMBL" id="CAJZBQ010000064">
    <property type="protein sequence ID" value="CAG9336303.1"/>
    <property type="molecule type" value="Genomic_DNA"/>
</dbReference>